<protein>
    <submittedName>
        <fullName evidence="2">Uncharacterized protein</fullName>
    </submittedName>
</protein>
<feature type="compositionally biased region" description="Basic residues" evidence="1">
    <location>
        <begin position="113"/>
        <end position="122"/>
    </location>
</feature>
<sequence>MRNPPNADILELREMMKELFSVVQGLALGQKAISEKVERIENWLRMGETQGDALSSGVKKPSGGIQHKREVESRDVPAKRGKDRYHPYVAAVTIPVGKSSVLQQRQSPPPRTQKARCQVRRRTTDRHFNKPPVTYASLFKRLMDLGLVQPRALVPGKPEQRLASYDENVRCEFHAGAPGHHIEGCKAFKHVVQDLVDSKAINFALMSDVNTNPMPMHGPMGMNVMSKDKRKMDEANGDQLKIPMSVVQKHLMKSGAFPRVDNCCAAVATKGCVVMGETIQRMMKVEMDDVE</sequence>
<evidence type="ECO:0000256" key="1">
    <source>
        <dbReference type="SAM" id="MobiDB-lite"/>
    </source>
</evidence>
<reference evidence="2 3" key="1">
    <citation type="journal article" date="2022" name="Nat. Genet.">
        <title>Improved pea reference genome and pan-genome highlight genomic features and evolutionary characteristics.</title>
        <authorList>
            <person name="Yang T."/>
            <person name="Liu R."/>
            <person name="Luo Y."/>
            <person name="Hu S."/>
            <person name="Wang D."/>
            <person name="Wang C."/>
            <person name="Pandey M.K."/>
            <person name="Ge S."/>
            <person name="Xu Q."/>
            <person name="Li N."/>
            <person name="Li G."/>
            <person name="Huang Y."/>
            <person name="Saxena R.K."/>
            <person name="Ji Y."/>
            <person name="Li M."/>
            <person name="Yan X."/>
            <person name="He Y."/>
            <person name="Liu Y."/>
            <person name="Wang X."/>
            <person name="Xiang C."/>
            <person name="Varshney R.K."/>
            <person name="Ding H."/>
            <person name="Gao S."/>
            <person name="Zong X."/>
        </authorList>
    </citation>
    <scope>NUCLEOTIDE SEQUENCE [LARGE SCALE GENOMIC DNA]</scope>
    <source>
        <strain evidence="2 3">cv. Zhongwan 6</strain>
    </source>
</reference>
<dbReference type="PANTHER" id="PTHR32108">
    <property type="entry name" value="DNA-DIRECTED RNA POLYMERASE SUBUNIT ALPHA"/>
    <property type="match status" value="1"/>
</dbReference>
<proteinExistence type="predicted"/>
<name>A0A9D5BBE9_PEA</name>
<organism evidence="2 3">
    <name type="scientific">Pisum sativum</name>
    <name type="common">Garden pea</name>
    <name type="synonym">Lathyrus oleraceus</name>
    <dbReference type="NCBI Taxonomy" id="3888"/>
    <lineage>
        <taxon>Eukaryota</taxon>
        <taxon>Viridiplantae</taxon>
        <taxon>Streptophyta</taxon>
        <taxon>Embryophyta</taxon>
        <taxon>Tracheophyta</taxon>
        <taxon>Spermatophyta</taxon>
        <taxon>Magnoliopsida</taxon>
        <taxon>eudicotyledons</taxon>
        <taxon>Gunneridae</taxon>
        <taxon>Pentapetalae</taxon>
        <taxon>rosids</taxon>
        <taxon>fabids</taxon>
        <taxon>Fabales</taxon>
        <taxon>Fabaceae</taxon>
        <taxon>Papilionoideae</taxon>
        <taxon>50 kb inversion clade</taxon>
        <taxon>NPAAA clade</taxon>
        <taxon>Hologalegina</taxon>
        <taxon>IRL clade</taxon>
        <taxon>Fabeae</taxon>
        <taxon>Lathyrus</taxon>
    </lineage>
</organism>
<dbReference type="PANTHER" id="PTHR32108:SF9">
    <property type="entry name" value="REVERSE TRANSCRIPTASE RNASE H-LIKE DOMAIN-CONTAINING PROTEIN"/>
    <property type="match status" value="1"/>
</dbReference>
<dbReference type="Gramene" id="Psat02G0304700-T1">
    <property type="protein sequence ID" value="KAI5436776.1"/>
    <property type="gene ID" value="KIW84_023047"/>
</dbReference>
<accession>A0A9D5BBE9</accession>
<dbReference type="AlphaFoldDB" id="A0A9D5BBE9"/>
<evidence type="ECO:0000313" key="3">
    <source>
        <dbReference type="Proteomes" id="UP001058974"/>
    </source>
</evidence>
<comment type="caution">
    <text evidence="2">The sequence shown here is derived from an EMBL/GenBank/DDBJ whole genome shotgun (WGS) entry which is preliminary data.</text>
</comment>
<dbReference type="Proteomes" id="UP001058974">
    <property type="component" value="Chromosome 2"/>
</dbReference>
<evidence type="ECO:0000313" key="2">
    <source>
        <dbReference type="EMBL" id="KAI5436776.1"/>
    </source>
</evidence>
<dbReference type="EMBL" id="JAMSHJ010000002">
    <property type="protein sequence ID" value="KAI5436776.1"/>
    <property type="molecule type" value="Genomic_DNA"/>
</dbReference>
<gene>
    <name evidence="2" type="ORF">KIW84_023047</name>
</gene>
<feature type="region of interest" description="Disordered" evidence="1">
    <location>
        <begin position="51"/>
        <end position="82"/>
    </location>
</feature>
<keyword evidence="3" id="KW-1185">Reference proteome</keyword>
<feature type="compositionally biased region" description="Basic and acidic residues" evidence="1">
    <location>
        <begin position="67"/>
        <end position="82"/>
    </location>
</feature>
<feature type="region of interest" description="Disordered" evidence="1">
    <location>
        <begin position="101"/>
        <end position="122"/>
    </location>
</feature>